<dbReference type="Proteomes" id="UP000199032">
    <property type="component" value="Unassembled WGS sequence"/>
</dbReference>
<evidence type="ECO:0000259" key="2">
    <source>
        <dbReference type="Pfam" id="PF22818"/>
    </source>
</evidence>
<proteinExistence type="predicted"/>
<organism evidence="3 4">
    <name type="scientific">Candidatus Nitrospira nitrosa</name>
    <dbReference type="NCBI Taxonomy" id="1742972"/>
    <lineage>
        <taxon>Bacteria</taxon>
        <taxon>Pseudomonadati</taxon>
        <taxon>Nitrospirota</taxon>
        <taxon>Nitrospiria</taxon>
        <taxon>Nitrospirales</taxon>
        <taxon>Nitrospiraceae</taxon>
        <taxon>Nitrospira</taxon>
    </lineage>
</organism>
<evidence type="ECO:0000256" key="1">
    <source>
        <dbReference type="ARBA" id="ARBA00023239"/>
    </source>
</evidence>
<dbReference type="AlphaFoldDB" id="A0A0S4LIU1"/>
<protein>
    <submittedName>
        <fullName evidence="3">3-hydroxyacyl-(Acyl-carrier-protein) dehydratase FabZ</fullName>
        <ecNumber evidence="3">4.2.1.59</ecNumber>
    </submittedName>
</protein>
<dbReference type="STRING" id="1742972.COMA1_30092"/>
<keyword evidence="1 3" id="KW-0456">Lyase</keyword>
<keyword evidence="4" id="KW-1185">Reference proteome</keyword>
<dbReference type="Pfam" id="PF22818">
    <property type="entry name" value="ApeI-like"/>
    <property type="match status" value="1"/>
</dbReference>
<dbReference type="SUPFAM" id="SSF54637">
    <property type="entry name" value="Thioesterase/thiol ester dehydrase-isomerase"/>
    <property type="match status" value="1"/>
</dbReference>
<dbReference type="PANTHER" id="PTHR30272:SF1">
    <property type="entry name" value="3-HYDROXYACYL-[ACYL-CARRIER-PROTEIN] DEHYDRATASE"/>
    <property type="match status" value="1"/>
</dbReference>
<dbReference type="Gene3D" id="3.10.129.10">
    <property type="entry name" value="Hotdog Thioesterase"/>
    <property type="match status" value="1"/>
</dbReference>
<sequence length="154" mass="17459">MRFILVDTILELEPGKRITASKVLPASEELFRDHFPGFPVVPGVILTEMMAQAAGRCLDAEEAHPGRAMLGKINSATFREWVKPDQEIRLHATITQNRQSFATAECFAEVEGKQVCSAGLFFVFVPHEQFVVGHQDEILLTYWRTHPERRPKAR</sequence>
<dbReference type="RefSeq" id="WP_090749063.1">
    <property type="nucleotide sequence ID" value="NZ_CZQA01000009.1"/>
</dbReference>
<gene>
    <name evidence="3" type="primary">fabZ</name>
    <name evidence="3" type="ORF">COMA1_30092</name>
</gene>
<dbReference type="PANTHER" id="PTHR30272">
    <property type="entry name" value="3-HYDROXYACYL-[ACYL-CARRIER-PROTEIN] DEHYDRATASE"/>
    <property type="match status" value="1"/>
</dbReference>
<name>A0A0S4LIU1_9BACT</name>
<dbReference type="InterPro" id="IPR013114">
    <property type="entry name" value="FabA_FabZ"/>
</dbReference>
<evidence type="ECO:0000313" key="4">
    <source>
        <dbReference type="Proteomes" id="UP000199032"/>
    </source>
</evidence>
<dbReference type="InterPro" id="IPR054545">
    <property type="entry name" value="ApeI-like"/>
</dbReference>
<reference evidence="3 4" key="1">
    <citation type="submission" date="2015-10" db="EMBL/GenBank/DDBJ databases">
        <authorList>
            <person name="Gilbert D.G."/>
        </authorList>
    </citation>
    <scope>NUCLEOTIDE SEQUENCE [LARGE SCALE GENOMIC DNA]</scope>
    <source>
        <strain evidence="3">COMA1</strain>
    </source>
</reference>
<accession>A0A0S4LIU1</accession>
<dbReference type="GO" id="GO:0019171">
    <property type="term" value="F:(3R)-hydroxyacyl-[acyl-carrier-protein] dehydratase activity"/>
    <property type="evidence" value="ECO:0007669"/>
    <property type="project" value="UniProtKB-EC"/>
</dbReference>
<dbReference type="CDD" id="cd01288">
    <property type="entry name" value="FabZ"/>
    <property type="match status" value="1"/>
</dbReference>
<dbReference type="InterPro" id="IPR029069">
    <property type="entry name" value="HotDog_dom_sf"/>
</dbReference>
<dbReference type="EMBL" id="CZQA01000009">
    <property type="protein sequence ID" value="CUS36504.1"/>
    <property type="molecule type" value="Genomic_DNA"/>
</dbReference>
<dbReference type="EC" id="4.2.1.59" evidence="3"/>
<feature type="domain" description="ApeI dehydratase-like" evidence="2">
    <location>
        <begin position="15"/>
        <end position="104"/>
    </location>
</feature>
<dbReference type="OrthoDB" id="9812462at2"/>
<evidence type="ECO:0000313" key="3">
    <source>
        <dbReference type="EMBL" id="CUS36504.1"/>
    </source>
</evidence>